<dbReference type="GO" id="GO:0008977">
    <property type="term" value="F:prephenate dehydrogenase (NAD+) activity"/>
    <property type="evidence" value="ECO:0007669"/>
    <property type="project" value="InterPro"/>
</dbReference>
<dbReference type="Pfam" id="PF20463">
    <property type="entry name" value="PDH_C"/>
    <property type="match status" value="1"/>
</dbReference>
<dbReference type="InParanoid" id="A0A6G9I8X4"/>
<keyword evidence="2" id="KW-0057">Aromatic amino acid biosynthesis</keyword>
<dbReference type="NCBIfam" id="TIGR01799">
    <property type="entry name" value="CM_T"/>
    <property type="match status" value="1"/>
</dbReference>
<organism evidence="5 6">
    <name type="scientific">Zophobihabitans entericus</name>
    <dbReference type="NCBI Taxonomy" id="1635327"/>
    <lineage>
        <taxon>Bacteria</taxon>
        <taxon>Pseudomonadati</taxon>
        <taxon>Pseudomonadota</taxon>
        <taxon>Gammaproteobacteria</taxon>
        <taxon>Orbales</taxon>
        <taxon>Orbaceae</taxon>
        <taxon>Zophobihabitans</taxon>
    </lineage>
</organism>
<comment type="subcellular location">
    <subcellularLocation>
        <location evidence="2">Cytoplasm</location>
    </subcellularLocation>
</comment>
<keyword evidence="1 2" id="KW-0560">Oxidoreductase</keyword>
<dbReference type="PROSITE" id="PS51176">
    <property type="entry name" value="PDH_ADH"/>
    <property type="match status" value="1"/>
</dbReference>
<dbReference type="InterPro" id="IPR050812">
    <property type="entry name" value="Preph/Arog_dehydrog"/>
</dbReference>
<keyword evidence="2" id="KW-0963">Cytoplasm</keyword>
<feature type="domain" description="Prephenate/arogenate dehydrogenase" evidence="4">
    <location>
        <begin position="99"/>
        <end position="361"/>
    </location>
</feature>
<gene>
    <name evidence="5" type="primary">tyrA</name>
    <name evidence="5" type="ORF">IPMB12_02590</name>
</gene>
<keyword evidence="2 5" id="KW-0413">Isomerase</keyword>
<dbReference type="PIRSF" id="PIRSF001499">
    <property type="entry name" value="Chor_mut_pdh_Tpr"/>
    <property type="match status" value="1"/>
</dbReference>
<name>A0A6G9I8X4_9GAMM</name>
<dbReference type="GO" id="GO:0070403">
    <property type="term" value="F:NAD+ binding"/>
    <property type="evidence" value="ECO:0007669"/>
    <property type="project" value="InterPro"/>
</dbReference>
<sequence length="373" mass="42116">MVAELNELRGKIDEIDQTLLQLLAKRLSLVAEVGKVKHQHGIPIYAPEREANMLAARQKEGEQLGLSPELVEDVLRRLMRESYIHENDSGFKKTFSGKGVIVIVGGNGLMGRLFSRLFKLSGYEVRVLGSRNWDEAPKLVADADAVIVTVPINKTLDIIKQLPELPKDCVLTDFTSIKQLPLQAMLDKHQGPVVGLHPMFGPDVPNLAKQLVVYCAGRYPEKYQWLLDQIAIWGANVYAISSADHDKNMSFIQALRHFTSFAYGANLAREGANIDQLIALSSPIYRLELMMVGRLFAQDPQLYADIIMSSDQNIDLIKRYHACLGEMIKLLEKQDKSHFIENFNQISDWFGDYADRFMVESRGLLKFANDNRV</sequence>
<dbReference type="AlphaFoldDB" id="A0A6G9I8X4"/>
<dbReference type="InterPro" id="IPR008244">
    <property type="entry name" value="Chor_mut/prephenate_DH_T"/>
</dbReference>
<dbReference type="InterPro" id="IPR003099">
    <property type="entry name" value="Prephen_DH"/>
</dbReference>
<dbReference type="Pfam" id="PF02153">
    <property type="entry name" value="PDH_N"/>
    <property type="match status" value="1"/>
</dbReference>
<dbReference type="RefSeq" id="WP_166914668.1">
    <property type="nucleotide sequence ID" value="NZ_CP050253.1"/>
</dbReference>
<dbReference type="UniPathway" id="UPA00122">
    <property type="reaction ID" value="UER00961"/>
</dbReference>
<dbReference type="PANTHER" id="PTHR21363">
    <property type="entry name" value="PREPHENATE DEHYDROGENASE"/>
    <property type="match status" value="1"/>
</dbReference>
<dbReference type="InterPro" id="IPR046826">
    <property type="entry name" value="PDH_N"/>
</dbReference>
<dbReference type="PANTHER" id="PTHR21363:SF0">
    <property type="entry name" value="PREPHENATE DEHYDROGENASE [NADP(+)]"/>
    <property type="match status" value="1"/>
</dbReference>
<dbReference type="Proteomes" id="UP000501168">
    <property type="component" value="Chromosome"/>
</dbReference>
<dbReference type="Pfam" id="PF01817">
    <property type="entry name" value="CM_2"/>
    <property type="match status" value="1"/>
</dbReference>
<dbReference type="GO" id="GO:0004106">
    <property type="term" value="F:chorismate mutase activity"/>
    <property type="evidence" value="ECO:0007669"/>
    <property type="project" value="InterPro"/>
</dbReference>
<keyword evidence="2" id="KW-0028">Amino-acid biosynthesis</keyword>
<dbReference type="Gene3D" id="1.10.3660.10">
    <property type="entry name" value="6-phosphogluconate dehydrogenase C-terminal like domain"/>
    <property type="match status" value="1"/>
</dbReference>
<keyword evidence="6" id="KW-1185">Reference proteome</keyword>
<dbReference type="InterPro" id="IPR008927">
    <property type="entry name" value="6-PGluconate_DH-like_C_sf"/>
</dbReference>
<accession>A0A6G9I8X4</accession>
<dbReference type="Gene3D" id="1.20.59.10">
    <property type="entry name" value="Chorismate mutase"/>
    <property type="match status" value="1"/>
</dbReference>
<dbReference type="InterPro" id="IPR011277">
    <property type="entry name" value="CM_T"/>
</dbReference>
<reference evidence="5 6" key="1">
    <citation type="submission" date="2020-03" db="EMBL/GenBank/DDBJ databases">
        <title>Complete genome sequence of Orbus sp. IPMB12 (BCRC 80908).</title>
        <authorList>
            <person name="Lo W.-S."/>
            <person name="Chang T.-H."/>
            <person name="Kuo C.-H."/>
        </authorList>
    </citation>
    <scope>NUCLEOTIDE SEQUENCE [LARGE SCALE GENOMIC DNA]</scope>
    <source>
        <strain evidence="5 6">IPMB12</strain>
    </source>
</reference>
<dbReference type="SUPFAM" id="SSF48179">
    <property type="entry name" value="6-phosphogluconate dehydrogenase C-terminal domain-like"/>
    <property type="match status" value="1"/>
</dbReference>
<dbReference type="InterPro" id="IPR046825">
    <property type="entry name" value="PDH_C"/>
</dbReference>
<evidence type="ECO:0000313" key="5">
    <source>
        <dbReference type="EMBL" id="QIQ20665.1"/>
    </source>
</evidence>
<evidence type="ECO:0000256" key="1">
    <source>
        <dbReference type="ARBA" id="ARBA00023002"/>
    </source>
</evidence>
<dbReference type="GO" id="GO:0005737">
    <property type="term" value="C:cytoplasm"/>
    <property type="evidence" value="ECO:0007669"/>
    <property type="project" value="UniProtKB-SubCell"/>
</dbReference>
<evidence type="ECO:0000256" key="2">
    <source>
        <dbReference type="PIRNR" id="PIRNR001499"/>
    </source>
</evidence>
<dbReference type="SMART" id="SM00830">
    <property type="entry name" value="CM_2"/>
    <property type="match status" value="1"/>
</dbReference>
<comment type="pathway">
    <text evidence="2">Metabolic intermediate biosynthesis; prephenate biosynthesis; prephenate from chorismate: step 1/1.</text>
</comment>
<dbReference type="InterPro" id="IPR036263">
    <property type="entry name" value="Chorismate_II_sf"/>
</dbReference>
<evidence type="ECO:0000313" key="6">
    <source>
        <dbReference type="Proteomes" id="UP000501168"/>
    </source>
</evidence>
<keyword evidence="2" id="KW-0827">Tyrosine biosynthesis</keyword>
<keyword evidence="2" id="KW-0520">NAD</keyword>
<feature type="domain" description="Chorismate mutase" evidence="3">
    <location>
        <begin position="1"/>
        <end position="90"/>
    </location>
</feature>
<evidence type="ECO:0000259" key="4">
    <source>
        <dbReference type="PROSITE" id="PS51176"/>
    </source>
</evidence>
<dbReference type="PROSITE" id="PS51168">
    <property type="entry name" value="CHORISMATE_MUT_2"/>
    <property type="match status" value="1"/>
</dbReference>
<dbReference type="GO" id="GO:0004665">
    <property type="term" value="F:prephenate dehydrogenase (NADP+) activity"/>
    <property type="evidence" value="ECO:0007669"/>
    <property type="project" value="InterPro"/>
</dbReference>
<dbReference type="GO" id="GO:0006571">
    <property type="term" value="P:tyrosine biosynthetic process"/>
    <property type="evidence" value="ECO:0007669"/>
    <property type="project" value="UniProtKB-UniPathway"/>
</dbReference>
<dbReference type="GO" id="GO:0046417">
    <property type="term" value="P:chorismate metabolic process"/>
    <property type="evidence" value="ECO:0007669"/>
    <property type="project" value="InterPro"/>
</dbReference>
<dbReference type="InterPro" id="IPR002701">
    <property type="entry name" value="CM_II_prokaryot"/>
</dbReference>
<dbReference type="KEGG" id="orb:IPMB12_02590"/>
<proteinExistence type="predicted"/>
<dbReference type="EMBL" id="CP050253">
    <property type="protein sequence ID" value="QIQ20665.1"/>
    <property type="molecule type" value="Genomic_DNA"/>
</dbReference>
<dbReference type="Gene3D" id="3.40.50.720">
    <property type="entry name" value="NAD(P)-binding Rossmann-like Domain"/>
    <property type="match status" value="1"/>
</dbReference>
<dbReference type="InterPro" id="IPR036979">
    <property type="entry name" value="CM_dom_sf"/>
</dbReference>
<dbReference type="InterPro" id="IPR036291">
    <property type="entry name" value="NAD(P)-bd_dom_sf"/>
</dbReference>
<comment type="pathway">
    <text evidence="2">Amino-acid biosynthesis; L-tyrosine biosynthesis; (4-hydroxyphenyl)pyruvate from prephenate (NAD(+) route): step 1/1.</text>
</comment>
<protein>
    <recommendedName>
        <fullName evidence="2">T-protein</fullName>
    </recommendedName>
</protein>
<dbReference type="SUPFAM" id="SSF48600">
    <property type="entry name" value="Chorismate mutase II"/>
    <property type="match status" value="1"/>
</dbReference>
<dbReference type="UniPathway" id="UPA00120">
    <property type="reaction ID" value="UER00203"/>
</dbReference>
<dbReference type="SUPFAM" id="SSF51735">
    <property type="entry name" value="NAD(P)-binding Rossmann-fold domains"/>
    <property type="match status" value="1"/>
</dbReference>
<dbReference type="FunCoup" id="A0A6G9I8X4">
    <property type="interactions" value="151"/>
</dbReference>
<dbReference type="NCBIfam" id="NF008400">
    <property type="entry name" value="PRK11199.1"/>
    <property type="match status" value="1"/>
</dbReference>
<evidence type="ECO:0000259" key="3">
    <source>
        <dbReference type="PROSITE" id="PS51168"/>
    </source>
</evidence>